<name>W9S0Y2_9ROSA</name>
<organism evidence="2 3">
    <name type="scientific">Morus notabilis</name>
    <dbReference type="NCBI Taxonomy" id="981085"/>
    <lineage>
        <taxon>Eukaryota</taxon>
        <taxon>Viridiplantae</taxon>
        <taxon>Streptophyta</taxon>
        <taxon>Embryophyta</taxon>
        <taxon>Tracheophyta</taxon>
        <taxon>Spermatophyta</taxon>
        <taxon>Magnoliopsida</taxon>
        <taxon>eudicotyledons</taxon>
        <taxon>Gunneridae</taxon>
        <taxon>Pentapetalae</taxon>
        <taxon>rosids</taxon>
        <taxon>fabids</taxon>
        <taxon>Rosales</taxon>
        <taxon>Moraceae</taxon>
        <taxon>Moreae</taxon>
        <taxon>Morus</taxon>
    </lineage>
</organism>
<dbReference type="Proteomes" id="UP000030645">
    <property type="component" value="Unassembled WGS sequence"/>
</dbReference>
<reference evidence="3" key="1">
    <citation type="submission" date="2013-01" db="EMBL/GenBank/DDBJ databases">
        <title>Draft Genome Sequence of a Mulberry Tree, Morus notabilis C.K. Schneid.</title>
        <authorList>
            <person name="He N."/>
            <person name="Zhao S."/>
        </authorList>
    </citation>
    <scope>NUCLEOTIDE SEQUENCE</scope>
</reference>
<feature type="region of interest" description="Disordered" evidence="1">
    <location>
        <begin position="30"/>
        <end position="50"/>
    </location>
</feature>
<evidence type="ECO:0000313" key="3">
    <source>
        <dbReference type="Proteomes" id="UP000030645"/>
    </source>
</evidence>
<evidence type="ECO:0000256" key="1">
    <source>
        <dbReference type="SAM" id="MobiDB-lite"/>
    </source>
</evidence>
<keyword evidence="3" id="KW-1185">Reference proteome</keyword>
<evidence type="ECO:0000313" key="2">
    <source>
        <dbReference type="EMBL" id="EXC03140.1"/>
    </source>
</evidence>
<sequence length="98" mass="11371">MGQNNIFRLNRVKPRVNRSTGDRAVQHYRSTGSVHTGRPVSLQSGRPHRSTGFHVIRSTAQVDRWNQLRERSSRKSVQNLQIQSQIEIFQRKTTRSGF</sequence>
<accession>W9S0Y2</accession>
<dbReference type="AlphaFoldDB" id="W9S0Y2"/>
<gene>
    <name evidence="2" type="ORF">L484_008472</name>
</gene>
<dbReference type="EMBL" id="KE345373">
    <property type="protein sequence ID" value="EXC03140.1"/>
    <property type="molecule type" value="Genomic_DNA"/>
</dbReference>
<proteinExistence type="predicted"/>
<protein>
    <submittedName>
        <fullName evidence="2">Uncharacterized protein</fullName>
    </submittedName>
</protein>